<reference evidence="1 2" key="1">
    <citation type="submission" date="2019-07" db="EMBL/GenBank/DDBJ databases">
        <authorList>
            <person name="Hibberd C M."/>
            <person name="Gehrig L. J."/>
            <person name="Chang H.-W."/>
            <person name="Venkatesh S."/>
        </authorList>
    </citation>
    <scope>NUCLEOTIDE SEQUENCE [LARGE SCALE GENOMIC DNA]</scope>
    <source>
        <strain evidence="1">Faecalibacterium_prausnitzii_JG_BgPS064</strain>
    </source>
</reference>
<proteinExistence type="predicted"/>
<gene>
    <name evidence="1" type="ORF">FPPS064S07_01807</name>
</gene>
<keyword evidence="2" id="KW-1185">Reference proteome</keyword>
<accession>A0A564URK4</accession>
<evidence type="ECO:0008006" key="3">
    <source>
        <dbReference type="Google" id="ProtNLM"/>
    </source>
</evidence>
<dbReference type="EMBL" id="CABHMY010000177">
    <property type="protein sequence ID" value="VUX22186.1"/>
    <property type="molecule type" value="Genomic_DNA"/>
</dbReference>
<protein>
    <recommendedName>
        <fullName evidence="3">Transcriptional regulator</fullName>
    </recommendedName>
</protein>
<dbReference type="AlphaFoldDB" id="A0A564URK4"/>
<dbReference type="Proteomes" id="UP000406184">
    <property type="component" value="Unassembled WGS sequence"/>
</dbReference>
<dbReference type="RefSeq" id="WP_158399778.1">
    <property type="nucleotide sequence ID" value="NZ_CABHMY010000177.1"/>
</dbReference>
<evidence type="ECO:0000313" key="1">
    <source>
        <dbReference type="EMBL" id="VUX22186.1"/>
    </source>
</evidence>
<evidence type="ECO:0000313" key="2">
    <source>
        <dbReference type="Proteomes" id="UP000406184"/>
    </source>
</evidence>
<sequence>MKHYEKLLELGCFSKNDLEQITGSEAAAKWLCREYQKKGYIERVKRDLYVAISLENQQPIANRYVIASHISNDAAVSYHSAFEFYGYSNQVFYETQVTSESRFRDFEYDGVTYRRIAPRITGGITEINGTRVTTLERTVIDSVNLFKKIGGLEELLRCLALIPTLDEATLLACLAEYESGFLYQKTGYILSTFAGGLGLSDSFFAMCKSHLPKGKSYLSSESQGFIWHEEWKLYAPKNLMHTIDKGVTDYDAI</sequence>
<organism evidence="1 2">
    <name type="scientific">Faecalibacterium prausnitzii</name>
    <dbReference type="NCBI Taxonomy" id="853"/>
    <lineage>
        <taxon>Bacteria</taxon>
        <taxon>Bacillati</taxon>
        <taxon>Bacillota</taxon>
        <taxon>Clostridia</taxon>
        <taxon>Eubacteriales</taxon>
        <taxon>Oscillospiraceae</taxon>
        <taxon>Faecalibacterium</taxon>
    </lineage>
</organism>
<name>A0A564URK4_9FIRM</name>